<accession>A0A1F7JIN6</accession>
<dbReference type="InterPro" id="IPR050250">
    <property type="entry name" value="Macrolide_Exporter_MacB"/>
</dbReference>
<feature type="transmembrane region" description="Helical" evidence="7">
    <location>
        <begin position="38"/>
        <end position="58"/>
    </location>
</feature>
<feature type="transmembrane region" description="Helical" evidence="7">
    <location>
        <begin position="681"/>
        <end position="707"/>
    </location>
</feature>
<reference evidence="10 11" key="1">
    <citation type="journal article" date="2016" name="Nat. Commun.">
        <title>Thousands of microbial genomes shed light on interconnected biogeochemical processes in an aquifer system.</title>
        <authorList>
            <person name="Anantharaman K."/>
            <person name="Brown C.T."/>
            <person name="Hug L.A."/>
            <person name="Sharon I."/>
            <person name="Castelle C.J."/>
            <person name="Probst A.J."/>
            <person name="Thomas B.C."/>
            <person name="Singh A."/>
            <person name="Wilkins M.J."/>
            <person name="Karaoz U."/>
            <person name="Brodie E.L."/>
            <person name="Williams K.H."/>
            <person name="Hubbard S.S."/>
            <person name="Banfield J.F."/>
        </authorList>
    </citation>
    <scope>NUCLEOTIDE SEQUENCE [LARGE SCALE GENOMIC DNA]</scope>
</reference>
<name>A0A1F7JIN6_9BACT</name>
<dbReference type="AlphaFoldDB" id="A0A1F7JIN6"/>
<organism evidence="10 11">
    <name type="scientific">Candidatus Roizmanbacteria bacterium RIFCSPLOWO2_02_FULL_36_11</name>
    <dbReference type="NCBI Taxonomy" id="1802071"/>
    <lineage>
        <taxon>Bacteria</taxon>
        <taxon>Candidatus Roizmaniibacteriota</taxon>
    </lineage>
</organism>
<evidence type="ECO:0008006" key="12">
    <source>
        <dbReference type="Google" id="ProtNLM"/>
    </source>
</evidence>
<dbReference type="Proteomes" id="UP000177418">
    <property type="component" value="Unassembled WGS sequence"/>
</dbReference>
<evidence type="ECO:0000313" key="11">
    <source>
        <dbReference type="Proteomes" id="UP000177418"/>
    </source>
</evidence>
<proteinExistence type="inferred from homology"/>
<dbReference type="Pfam" id="PF02687">
    <property type="entry name" value="FtsX"/>
    <property type="match status" value="1"/>
</dbReference>
<evidence type="ECO:0000313" key="10">
    <source>
        <dbReference type="EMBL" id="OGK55467.1"/>
    </source>
</evidence>
<feature type="transmembrane region" description="Helical" evidence="7">
    <location>
        <begin position="586"/>
        <end position="612"/>
    </location>
</feature>
<keyword evidence="3 7" id="KW-0812">Transmembrane</keyword>
<evidence type="ECO:0000256" key="1">
    <source>
        <dbReference type="ARBA" id="ARBA00004651"/>
    </source>
</evidence>
<dbReference type="PANTHER" id="PTHR30572:SF4">
    <property type="entry name" value="ABC TRANSPORTER PERMEASE YTRF"/>
    <property type="match status" value="1"/>
</dbReference>
<comment type="subcellular location">
    <subcellularLocation>
        <location evidence="1">Cell membrane</location>
        <topology evidence="1">Multi-pass membrane protein</topology>
    </subcellularLocation>
</comment>
<dbReference type="InterPro" id="IPR025857">
    <property type="entry name" value="MacB_PCD"/>
</dbReference>
<evidence type="ECO:0000256" key="4">
    <source>
        <dbReference type="ARBA" id="ARBA00022989"/>
    </source>
</evidence>
<evidence type="ECO:0000259" key="9">
    <source>
        <dbReference type="Pfam" id="PF12704"/>
    </source>
</evidence>
<keyword evidence="4 7" id="KW-1133">Transmembrane helix</keyword>
<dbReference type="GO" id="GO:0022857">
    <property type="term" value="F:transmembrane transporter activity"/>
    <property type="evidence" value="ECO:0007669"/>
    <property type="project" value="TreeGrafter"/>
</dbReference>
<evidence type="ECO:0000256" key="7">
    <source>
        <dbReference type="SAM" id="Phobius"/>
    </source>
</evidence>
<keyword evidence="5 7" id="KW-0472">Membrane</keyword>
<evidence type="ECO:0000256" key="6">
    <source>
        <dbReference type="ARBA" id="ARBA00038076"/>
    </source>
</evidence>
<feature type="transmembrane region" description="Helical" evidence="7">
    <location>
        <begin position="648"/>
        <end position="669"/>
    </location>
</feature>
<comment type="caution">
    <text evidence="10">The sequence shown here is derived from an EMBL/GenBank/DDBJ whole genome shotgun (WGS) entry which is preliminary data.</text>
</comment>
<dbReference type="InterPro" id="IPR003838">
    <property type="entry name" value="ABC3_permease_C"/>
</dbReference>
<evidence type="ECO:0000259" key="8">
    <source>
        <dbReference type="Pfam" id="PF02687"/>
    </source>
</evidence>
<comment type="similarity">
    <text evidence="6">Belongs to the ABC-4 integral membrane protein family.</text>
</comment>
<sequence length="721" mass="79209">MRKMFLLTRKGIQRIINPRNWLLALKILIHDFPKIIKWLLHFAVFFMIFINFFMIVILEILSRLPVVKIIASKILAFWLGRIEGLINALANRLEPDKKGEVNRTYLIYLAYENLKGKAGRSLVTMLGMSVGVGIIVYLLSLGYGIERLIVNQVASLEELKVVDVSASENTALQIDQTTLKKIAKIKSIDKVIPLISIVGRINFNKAKTDVLVYATTKDYLHESRTNALKGKMIGYTNEDYHSDSGRQGGKVAGVSTKLTDAKMGEKISEGNWLVNILPDKIATVWSDCSISGKLIGYTKRIEGEMVGQQVWGGTFAPFKDFGRVGYDSKKDIFLGTWVKANVPLFDKVDDKMTPKIGDNGFQKWEVGCIQMKEMQIVEKKLGWGAVLGESTSTSLSAILASTKSATEESALSTQSAKFLYDAKVVSTDSAGVEFVTLESSDSAGINTKKIQSNIEFKKKGLGEAVVSTGLLKLLGIKLNDAINTKFDVSFIIVKSLMPSIEGRAFTSQVKYQIIGVIDDNEREYFYIPINDLTQLGVVNLSQLKITLKDKDQLPKVRAQIETIGYKTSSVVDTVAQIEKLFAGIRVVLAVVGLIALGVASLGMFNTLTVSLLERTREIGGMKTIGMVSNEILDLFLAEAMIMGFSGGIGGLTLGFLAGQVSSLLVSIIAVSQGLGYMQLTYIPITFVIFILFLSFGVGIVTGIYPALRAKQISALNALRYE</sequence>
<dbReference type="GO" id="GO:0005886">
    <property type="term" value="C:plasma membrane"/>
    <property type="evidence" value="ECO:0007669"/>
    <property type="project" value="UniProtKB-SubCell"/>
</dbReference>
<dbReference type="Pfam" id="PF12704">
    <property type="entry name" value="MacB_PCD"/>
    <property type="match status" value="1"/>
</dbReference>
<dbReference type="PANTHER" id="PTHR30572">
    <property type="entry name" value="MEMBRANE COMPONENT OF TRANSPORTER-RELATED"/>
    <property type="match status" value="1"/>
</dbReference>
<feature type="transmembrane region" description="Helical" evidence="7">
    <location>
        <begin position="122"/>
        <end position="145"/>
    </location>
</feature>
<keyword evidence="2" id="KW-1003">Cell membrane</keyword>
<gene>
    <name evidence="10" type="ORF">A3H78_01265</name>
</gene>
<dbReference type="EMBL" id="MGAV01000003">
    <property type="protein sequence ID" value="OGK55467.1"/>
    <property type="molecule type" value="Genomic_DNA"/>
</dbReference>
<evidence type="ECO:0000256" key="2">
    <source>
        <dbReference type="ARBA" id="ARBA00022475"/>
    </source>
</evidence>
<feature type="domain" description="MacB-like periplasmic core" evidence="9">
    <location>
        <begin position="121"/>
        <end position="239"/>
    </location>
</feature>
<evidence type="ECO:0000256" key="5">
    <source>
        <dbReference type="ARBA" id="ARBA00023136"/>
    </source>
</evidence>
<evidence type="ECO:0000256" key="3">
    <source>
        <dbReference type="ARBA" id="ARBA00022692"/>
    </source>
</evidence>
<protein>
    <recommendedName>
        <fullName evidence="12">ABC3 transporter permease protein domain-containing protein</fullName>
    </recommendedName>
</protein>
<feature type="domain" description="ABC3 transporter permease C-terminal" evidence="8">
    <location>
        <begin position="590"/>
        <end position="712"/>
    </location>
</feature>